<evidence type="ECO:0000256" key="7">
    <source>
        <dbReference type="PROSITE-ProRule" id="PRU00169"/>
    </source>
</evidence>
<dbReference type="PROSITE" id="PS50110">
    <property type="entry name" value="RESPONSE_REGULATORY"/>
    <property type="match status" value="1"/>
</dbReference>
<dbReference type="Pfam" id="PF00072">
    <property type="entry name" value="Response_reg"/>
    <property type="match status" value="1"/>
</dbReference>
<dbReference type="GO" id="GO:0006355">
    <property type="term" value="P:regulation of DNA-templated transcription"/>
    <property type="evidence" value="ECO:0007669"/>
    <property type="project" value="InterPro"/>
</dbReference>
<evidence type="ECO:0000256" key="5">
    <source>
        <dbReference type="ARBA" id="ARBA00023163"/>
    </source>
</evidence>
<evidence type="ECO:0000313" key="11">
    <source>
        <dbReference type="Proteomes" id="UP000014155"/>
    </source>
</evidence>
<dbReference type="InterPro" id="IPR039420">
    <property type="entry name" value="WalR-like"/>
</dbReference>
<dbReference type="eggNOG" id="COG2197">
    <property type="taxonomic scope" value="Bacteria"/>
</dbReference>
<keyword evidence="4" id="KW-0238">DNA-binding</keyword>
<dbReference type="STRING" id="1195236.CTER_1292"/>
<dbReference type="RefSeq" id="WP_004624885.1">
    <property type="nucleotide sequence ID" value="NZ_AORV01000026.1"/>
</dbReference>
<comment type="function">
    <text evidence="6">May play the central regulatory role in sporulation. It may be an element of the effector pathway responsible for the activation of sporulation genes in response to nutritional stress. Spo0A may act in concert with spo0H (a sigma factor) to control the expression of some genes that are critical to the sporulation process.</text>
</comment>
<evidence type="ECO:0000259" key="9">
    <source>
        <dbReference type="PROSITE" id="PS50110"/>
    </source>
</evidence>
<feature type="domain" description="HTH luxR-type" evidence="8">
    <location>
        <begin position="150"/>
        <end position="215"/>
    </location>
</feature>
<comment type="caution">
    <text evidence="10">The sequence shown here is derived from an EMBL/GenBank/DDBJ whole genome shotgun (WGS) entry which is preliminary data.</text>
</comment>
<evidence type="ECO:0000259" key="8">
    <source>
        <dbReference type="PROSITE" id="PS50043"/>
    </source>
</evidence>
<accession>S0FTX4</accession>
<dbReference type="CDD" id="cd17535">
    <property type="entry name" value="REC_NarL-like"/>
    <property type="match status" value="1"/>
</dbReference>
<keyword evidence="2 7" id="KW-0597">Phosphoprotein</keyword>
<dbReference type="PANTHER" id="PTHR43214">
    <property type="entry name" value="TWO-COMPONENT RESPONSE REGULATOR"/>
    <property type="match status" value="1"/>
</dbReference>
<dbReference type="CDD" id="cd06170">
    <property type="entry name" value="LuxR_C_like"/>
    <property type="match status" value="1"/>
</dbReference>
<evidence type="ECO:0000256" key="2">
    <source>
        <dbReference type="ARBA" id="ARBA00022553"/>
    </source>
</evidence>
<evidence type="ECO:0000256" key="6">
    <source>
        <dbReference type="ARBA" id="ARBA00024867"/>
    </source>
</evidence>
<dbReference type="InterPro" id="IPR058245">
    <property type="entry name" value="NreC/VraR/RcsB-like_REC"/>
</dbReference>
<dbReference type="SMART" id="SM00421">
    <property type="entry name" value="HTH_LUXR"/>
    <property type="match status" value="1"/>
</dbReference>
<dbReference type="SUPFAM" id="SSF46894">
    <property type="entry name" value="C-terminal effector domain of the bipartite response regulators"/>
    <property type="match status" value="1"/>
</dbReference>
<dbReference type="PRINTS" id="PR00038">
    <property type="entry name" value="HTHLUXR"/>
</dbReference>
<dbReference type="AlphaFoldDB" id="S0FTX4"/>
<feature type="modified residue" description="4-aspartylphosphate" evidence="7">
    <location>
        <position position="54"/>
    </location>
</feature>
<organism evidence="10 11">
    <name type="scientific">Ruminiclostridium cellobioparum subsp. termitidis CT1112</name>
    <dbReference type="NCBI Taxonomy" id="1195236"/>
    <lineage>
        <taxon>Bacteria</taxon>
        <taxon>Bacillati</taxon>
        <taxon>Bacillota</taxon>
        <taxon>Clostridia</taxon>
        <taxon>Eubacteriales</taxon>
        <taxon>Oscillospiraceae</taxon>
        <taxon>Ruminiclostridium</taxon>
    </lineage>
</organism>
<proteinExistence type="predicted"/>
<keyword evidence="5" id="KW-0804">Transcription</keyword>
<dbReference type="PATRIC" id="fig|1195236.3.peg.1609"/>
<keyword evidence="11" id="KW-1185">Reference proteome</keyword>
<name>S0FTX4_RUMCE</name>
<evidence type="ECO:0000313" key="10">
    <source>
        <dbReference type="EMBL" id="EMS72629.1"/>
    </source>
</evidence>
<dbReference type="InterPro" id="IPR011006">
    <property type="entry name" value="CheY-like_superfamily"/>
</dbReference>
<reference evidence="10 11" key="1">
    <citation type="journal article" date="2013" name="Genome Announc.">
        <title>Draft Genome Sequence of the Cellulolytic, Mesophilic, Anaerobic Bacterium Clostridium termitidis Strain CT1112 (DSM 5398).</title>
        <authorList>
            <person name="Lal S."/>
            <person name="Ramachandran U."/>
            <person name="Zhang X."/>
            <person name="Munir R."/>
            <person name="Sparling R."/>
            <person name="Levin D.B."/>
        </authorList>
    </citation>
    <scope>NUCLEOTIDE SEQUENCE [LARGE SCALE GENOMIC DNA]</scope>
    <source>
        <strain evidence="10 11">CT1112</strain>
    </source>
</reference>
<protein>
    <recommendedName>
        <fullName evidence="1">Stage 0 sporulation protein A homolog</fullName>
    </recommendedName>
</protein>
<dbReference type="InterPro" id="IPR001789">
    <property type="entry name" value="Sig_transdc_resp-reg_receiver"/>
</dbReference>
<dbReference type="Proteomes" id="UP000014155">
    <property type="component" value="Unassembled WGS sequence"/>
</dbReference>
<feature type="domain" description="Response regulatory" evidence="9">
    <location>
        <begin position="3"/>
        <end position="119"/>
    </location>
</feature>
<evidence type="ECO:0000256" key="4">
    <source>
        <dbReference type="ARBA" id="ARBA00023125"/>
    </source>
</evidence>
<evidence type="ECO:0000256" key="1">
    <source>
        <dbReference type="ARBA" id="ARBA00018672"/>
    </source>
</evidence>
<dbReference type="SUPFAM" id="SSF52172">
    <property type="entry name" value="CheY-like"/>
    <property type="match status" value="1"/>
</dbReference>
<dbReference type="EMBL" id="AORV01000026">
    <property type="protein sequence ID" value="EMS72629.1"/>
    <property type="molecule type" value="Genomic_DNA"/>
</dbReference>
<dbReference type="Gene3D" id="3.40.50.2300">
    <property type="match status" value="1"/>
</dbReference>
<dbReference type="PANTHER" id="PTHR43214:SF40">
    <property type="entry name" value="TRANSCRIPTIONAL REGULATORY PROTEIN LNRK"/>
    <property type="match status" value="1"/>
</dbReference>
<dbReference type="InterPro" id="IPR000792">
    <property type="entry name" value="Tscrpt_reg_LuxR_C"/>
</dbReference>
<dbReference type="Pfam" id="PF00196">
    <property type="entry name" value="GerE"/>
    <property type="match status" value="1"/>
</dbReference>
<dbReference type="GO" id="GO:0003677">
    <property type="term" value="F:DNA binding"/>
    <property type="evidence" value="ECO:0007669"/>
    <property type="project" value="UniProtKB-KW"/>
</dbReference>
<evidence type="ECO:0000256" key="3">
    <source>
        <dbReference type="ARBA" id="ARBA00023015"/>
    </source>
</evidence>
<dbReference type="PROSITE" id="PS50043">
    <property type="entry name" value="HTH_LUXR_2"/>
    <property type="match status" value="1"/>
</dbReference>
<keyword evidence="3" id="KW-0805">Transcription regulation</keyword>
<gene>
    <name evidence="10" type="ORF">CTER_1292</name>
</gene>
<dbReference type="SMART" id="SM00448">
    <property type="entry name" value="REC"/>
    <property type="match status" value="1"/>
</dbReference>
<dbReference type="GO" id="GO:0000160">
    <property type="term" value="P:phosphorelay signal transduction system"/>
    <property type="evidence" value="ECO:0007669"/>
    <property type="project" value="InterPro"/>
</dbReference>
<dbReference type="InterPro" id="IPR016032">
    <property type="entry name" value="Sig_transdc_resp-reg_C-effctor"/>
</dbReference>
<sequence length="221" mass="24482">MCRVIIADDQEVIREGLKQLIEQDDEIKVVGCAGNGKEAYELCGKLSPDIVLMDMIMPVCDGIECTRLVKDTYKSVKVVILTTFSDREKISQALYNGADGFVYKDIKITELRQLIKSTVKGLRVVHPNVVRTIMDSGEGCDAGSSSKGVTAGEKFNLTEREKSVISLIVLGKSNREIAASLFITEGRVKNVITRILDKLRCKDRTQLAIFAVVNNIIQVRD</sequence>